<dbReference type="AlphaFoldDB" id="A0A081PEX0"/>
<dbReference type="Proteomes" id="UP000028007">
    <property type="component" value="Unassembled WGS sequence"/>
</dbReference>
<reference evidence="2 3" key="1">
    <citation type="journal article" date="1992" name="Int. J. Syst. Bacteriol.">
        <title>Sphingobacterium antarcticus sp. nov. a Psychrotrophic Bacterium from the Soils of Schirmacher Oasis, Antarctica.</title>
        <authorList>
            <person name="Shivaji S."/>
            <person name="Ray M.K."/>
            <person name="Rao N.S."/>
            <person name="Saiserr L."/>
            <person name="Jagannadham M.V."/>
            <person name="Kumar G.S."/>
            <person name="Reddy G."/>
            <person name="Bhargava P.M."/>
        </authorList>
    </citation>
    <scope>NUCLEOTIDE SEQUENCE [LARGE SCALE GENOMIC DNA]</scope>
    <source>
        <strain evidence="2 3">4BY</strain>
    </source>
</reference>
<evidence type="ECO:0000313" key="2">
    <source>
        <dbReference type="EMBL" id="KEQ29243.1"/>
    </source>
</evidence>
<feature type="region of interest" description="Disordered" evidence="1">
    <location>
        <begin position="1"/>
        <end position="65"/>
    </location>
</feature>
<organism evidence="2 3">
    <name type="scientific">Pedobacter antarcticus 4BY</name>
    <dbReference type="NCBI Taxonomy" id="1358423"/>
    <lineage>
        <taxon>Bacteria</taxon>
        <taxon>Pseudomonadati</taxon>
        <taxon>Bacteroidota</taxon>
        <taxon>Sphingobacteriia</taxon>
        <taxon>Sphingobacteriales</taxon>
        <taxon>Sphingobacteriaceae</taxon>
        <taxon>Pedobacter</taxon>
    </lineage>
</organism>
<evidence type="ECO:0000313" key="3">
    <source>
        <dbReference type="Proteomes" id="UP000028007"/>
    </source>
</evidence>
<dbReference type="RefSeq" id="WP_037442489.1">
    <property type="nucleotide sequence ID" value="NZ_JNFF01000077.1"/>
</dbReference>
<feature type="compositionally biased region" description="Acidic residues" evidence="1">
    <location>
        <begin position="37"/>
        <end position="65"/>
    </location>
</feature>
<accession>A0A081PEX0</accession>
<keyword evidence="3" id="KW-1185">Reference proteome</keyword>
<evidence type="ECO:0000256" key="1">
    <source>
        <dbReference type="SAM" id="MobiDB-lite"/>
    </source>
</evidence>
<comment type="caution">
    <text evidence="2">The sequence shown here is derived from an EMBL/GenBank/DDBJ whole genome shotgun (WGS) entry which is preliminary data.</text>
</comment>
<name>A0A081PEX0_9SPHI</name>
<proteinExistence type="predicted"/>
<gene>
    <name evidence="2" type="ORF">N180_20000</name>
</gene>
<sequence length="65" mass="7332">MATPKKSVKKGPIERAEDKEMTDEISLAPKGNKNSFDDDDDEFDLPLDDLDGFDEFGTDDDDDNY</sequence>
<dbReference type="EMBL" id="JNFF01000077">
    <property type="protein sequence ID" value="KEQ29243.1"/>
    <property type="molecule type" value="Genomic_DNA"/>
</dbReference>
<protein>
    <submittedName>
        <fullName evidence="2">Uncharacterized protein</fullName>
    </submittedName>
</protein>